<organism evidence="5 6">
    <name type="scientific">Thermodesulfobium acidiphilum</name>
    <dbReference type="NCBI Taxonomy" id="1794699"/>
    <lineage>
        <taxon>Bacteria</taxon>
        <taxon>Pseudomonadati</taxon>
        <taxon>Thermodesulfobiota</taxon>
        <taxon>Thermodesulfobiia</taxon>
        <taxon>Thermodesulfobiales</taxon>
        <taxon>Thermodesulfobiaceae</taxon>
        <taxon>Thermodesulfobium</taxon>
    </lineage>
</organism>
<evidence type="ECO:0000256" key="3">
    <source>
        <dbReference type="PROSITE-ProRule" id="PRU00221"/>
    </source>
</evidence>
<evidence type="ECO:0000256" key="2">
    <source>
        <dbReference type="ARBA" id="ARBA00022737"/>
    </source>
</evidence>
<dbReference type="InterPro" id="IPR015943">
    <property type="entry name" value="WD40/YVTN_repeat-like_dom_sf"/>
</dbReference>
<evidence type="ECO:0000313" key="5">
    <source>
        <dbReference type="EMBL" id="AWB10538.1"/>
    </source>
</evidence>
<dbReference type="PANTHER" id="PTHR44019:SF8">
    <property type="entry name" value="POC1 CENTRIOLAR PROTEIN HOMOLOG"/>
    <property type="match status" value="1"/>
</dbReference>
<dbReference type="Proteomes" id="UP000244792">
    <property type="component" value="Chromosome"/>
</dbReference>
<evidence type="ECO:0000259" key="4">
    <source>
        <dbReference type="Pfam" id="PF12894"/>
    </source>
</evidence>
<keyword evidence="6" id="KW-1185">Reference proteome</keyword>
<dbReference type="KEGG" id="taci:TDSAC_1195"/>
<name>A0A2R4W1H7_THEAF</name>
<dbReference type="PROSITE" id="PS50294">
    <property type="entry name" value="WD_REPEATS_REGION"/>
    <property type="match status" value="3"/>
</dbReference>
<dbReference type="InterPro" id="IPR036322">
    <property type="entry name" value="WD40_repeat_dom_sf"/>
</dbReference>
<dbReference type="Gene3D" id="2.130.10.10">
    <property type="entry name" value="YVTN repeat-like/Quinoprotein amine dehydrogenase"/>
    <property type="match status" value="4"/>
</dbReference>
<gene>
    <name evidence="5" type="ORF">TDSAC_1195</name>
</gene>
<feature type="repeat" description="WD" evidence="3">
    <location>
        <begin position="677"/>
        <end position="708"/>
    </location>
</feature>
<dbReference type="PANTHER" id="PTHR44019">
    <property type="entry name" value="WD REPEAT-CONTAINING PROTEIN 55"/>
    <property type="match status" value="1"/>
</dbReference>
<dbReference type="InterPro" id="IPR024977">
    <property type="entry name" value="Apc4-like_WD40_dom"/>
</dbReference>
<feature type="repeat" description="WD" evidence="3">
    <location>
        <begin position="342"/>
        <end position="383"/>
    </location>
</feature>
<keyword evidence="2" id="KW-0677">Repeat</keyword>
<feature type="repeat" description="WD" evidence="3">
    <location>
        <begin position="37"/>
        <end position="78"/>
    </location>
</feature>
<dbReference type="RefSeq" id="WP_108309331.1">
    <property type="nucleotide sequence ID" value="NZ_CP020921.1"/>
</dbReference>
<dbReference type="InterPro" id="IPR001680">
    <property type="entry name" value="WD40_rpt"/>
</dbReference>
<feature type="repeat" description="WD" evidence="3">
    <location>
        <begin position="384"/>
        <end position="425"/>
    </location>
</feature>
<dbReference type="Pfam" id="PF12894">
    <property type="entry name" value="ANAPC4_WD40"/>
    <property type="match status" value="1"/>
</dbReference>
<reference evidence="5 6" key="1">
    <citation type="submission" date="2017-04" db="EMBL/GenBank/DDBJ databases">
        <title>Genomic insights into metabolism of Thermodesulfobium acidiphilum.</title>
        <authorList>
            <person name="Toshchakov S.V."/>
            <person name="Frolov E.N."/>
            <person name="Kublanov I.V."/>
            <person name="Samarov N.I."/>
            <person name="Novikov A."/>
            <person name="Lebedinsky A.V."/>
            <person name="Bonch-Osmolovskaya E.A."/>
            <person name="Chernyh N.A."/>
        </authorList>
    </citation>
    <scope>NUCLEOTIDE SEQUENCE [LARGE SCALE GENOMIC DNA]</scope>
    <source>
        <strain evidence="5 6">3127-1</strain>
    </source>
</reference>
<dbReference type="CDD" id="cd00200">
    <property type="entry name" value="WD40"/>
    <property type="match status" value="1"/>
</dbReference>
<sequence length="921" mass="105365">MNKKTINFIFEKGIDIPQSNFTEGNFPVLTGNLIEKLRKRKDWIFITAFSPDGVHFASGGFNSNILLWNIFKEKPIDTLSGHEDWIIALAFSNDGKYLLSGSRDNNIILWSVQERRSITKFVGHQNRISSLAFSQDDSLIASGGYDSTIRIWTLDSKKPIKTIDTSPLWPTSICFAIKNLKLIAGFNDGTIIIYDLNNYSQTNVVNVFQNWIDSIKCSKDESIFYASNTNGFIKILETRSNRLIFSKKVPFKASSFPYNERSLNFIDALSVYMMLYERNPENFLKGIRNYNNNIESYSHKVFIKNYKDYAFDFSKNLDIVAYTERSNYIYVFNTKTQDFIKIDTSSSWIKTISILDDDNLLAAGGYDGEVKLFSLNTGYLISSIVDHASWINSLKFSRDSKLIAAGLEDGTILIIKIKGLEVIEKFNLNSSIYKLDFSNNSKSILASTIDGNLFKINLANKEIELIQKLNNSWISSFTFLNTEKTFVTASENGYIYLIENNQIINSNKIHDSEIIMLELLDDNTLVSGSLDLFLKQINITGLEVLSEKRLDGLPLAYNKNLKKLFISHFRNISIYKKSDSQEFGDPKLNKPKIEFNFNSNSKQFNISKNCESLFVLKGNNQLERVSLIDLNISSLIKPLEPITTFCNDLNLSKLVIGHLNSEIKVYDTEKNQVIKNLKSYEGSISSLNLSIDESFLLVGFEDGTIELWLFNEEKNLWCINNNSEPISELTFSYDKLFFISKNKYSLDTNLWSTIEGTKLGTFPNKNFCFRNFVFSPNSESVLYLNDKNQLSIWFLKEGREIIIPEKKTEPFITYFSYSPDSSKIVVGYIDDTLQVFSIGGDLIKEENNKSSSITFILFKDERSFFTSHLDGTIRFHTLEDSPSTELIFAHHSSIDLLSYNAEKNLLISYSTIEHTLKVWSL</sequence>
<feature type="domain" description="Anaphase-promoting complex subunit 4-like WD40" evidence="4">
    <location>
        <begin position="312"/>
        <end position="384"/>
    </location>
</feature>
<dbReference type="Pfam" id="PF00400">
    <property type="entry name" value="WD40"/>
    <property type="match status" value="4"/>
</dbReference>
<dbReference type="SUPFAM" id="SSF50978">
    <property type="entry name" value="WD40 repeat-like"/>
    <property type="match status" value="3"/>
</dbReference>
<evidence type="ECO:0000313" key="6">
    <source>
        <dbReference type="Proteomes" id="UP000244792"/>
    </source>
</evidence>
<protein>
    <submittedName>
        <fullName evidence="5">WD40 repeat-containing protein</fullName>
    </submittedName>
</protein>
<dbReference type="InterPro" id="IPR050505">
    <property type="entry name" value="WDR55/POC1"/>
</dbReference>
<proteinExistence type="predicted"/>
<feature type="repeat" description="WD" evidence="3">
    <location>
        <begin position="121"/>
        <end position="162"/>
    </location>
</feature>
<feature type="repeat" description="WD" evidence="3">
    <location>
        <begin position="79"/>
        <end position="120"/>
    </location>
</feature>
<evidence type="ECO:0000256" key="1">
    <source>
        <dbReference type="ARBA" id="ARBA00022574"/>
    </source>
</evidence>
<accession>A0A2R4W1H7</accession>
<dbReference type="PROSITE" id="PS50082">
    <property type="entry name" value="WD_REPEATS_2"/>
    <property type="match status" value="6"/>
</dbReference>
<dbReference type="OrthoDB" id="89550at2"/>
<dbReference type="EMBL" id="CP020921">
    <property type="protein sequence ID" value="AWB10538.1"/>
    <property type="molecule type" value="Genomic_DNA"/>
</dbReference>
<keyword evidence="1 3" id="KW-0853">WD repeat</keyword>
<dbReference type="SMART" id="SM00320">
    <property type="entry name" value="WD40"/>
    <property type="match status" value="15"/>
</dbReference>
<dbReference type="AlphaFoldDB" id="A0A2R4W1H7"/>